<dbReference type="Pfam" id="PF04017">
    <property type="entry name" value="DUF366"/>
    <property type="match status" value="1"/>
</dbReference>
<dbReference type="Proteomes" id="UP000823928">
    <property type="component" value="Unassembled WGS sequence"/>
</dbReference>
<evidence type="ECO:0000313" key="1">
    <source>
        <dbReference type="EMBL" id="HIS36642.1"/>
    </source>
</evidence>
<gene>
    <name evidence="1" type="ORF">IAC10_08450</name>
</gene>
<organism evidence="1 2">
    <name type="scientific">Candidatus Scatousia excrementigallinarum</name>
    <dbReference type="NCBI Taxonomy" id="2840935"/>
    <lineage>
        <taxon>Bacteria</taxon>
        <taxon>Candidatus Scatousia</taxon>
    </lineage>
</organism>
<dbReference type="InterPro" id="IPR007162">
    <property type="entry name" value="DUF366"/>
</dbReference>
<dbReference type="Gene3D" id="3.30.930.10">
    <property type="entry name" value="Bira Bifunctional Protein, Domain 2"/>
    <property type="match status" value="1"/>
</dbReference>
<dbReference type="PIRSF" id="PIRSF006503">
    <property type="entry name" value="UCP006503"/>
    <property type="match status" value="1"/>
</dbReference>
<accession>A0A9D1F057</accession>
<dbReference type="AlphaFoldDB" id="A0A9D1F057"/>
<name>A0A9D1F057_9BACT</name>
<protein>
    <submittedName>
        <fullName evidence="1">DUF366 family protein</fullName>
    </submittedName>
</protein>
<evidence type="ECO:0000313" key="2">
    <source>
        <dbReference type="Proteomes" id="UP000823928"/>
    </source>
</evidence>
<proteinExistence type="predicted"/>
<dbReference type="InterPro" id="IPR045864">
    <property type="entry name" value="aa-tRNA-synth_II/BPL/LPL"/>
</dbReference>
<dbReference type="SUPFAM" id="SSF55681">
    <property type="entry name" value="Class II aaRS and biotin synthetases"/>
    <property type="match status" value="1"/>
</dbReference>
<reference evidence="1" key="1">
    <citation type="submission" date="2020-10" db="EMBL/GenBank/DDBJ databases">
        <authorList>
            <person name="Gilroy R."/>
        </authorList>
    </citation>
    <scope>NUCLEOTIDE SEQUENCE</scope>
    <source>
        <strain evidence="1">6276</strain>
    </source>
</reference>
<dbReference type="EMBL" id="DVIU01000165">
    <property type="protein sequence ID" value="HIS36642.1"/>
    <property type="molecule type" value="Genomic_DNA"/>
</dbReference>
<reference evidence="1" key="2">
    <citation type="journal article" date="2021" name="PeerJ">
        <title>Extensive microbial diversity within the chicken gut microbiome revealed by metagenomics and culture.</title>
        <authorList>
            <person name="Gilroy R."/>
            <person name="Ravi A."/>
            <person name="Getino M."/>
            <person name="Pursley I."/>
            <person name="Horton D.L."/>
            <person name="Alikhan N.F."/>
            <person name="Baker D."/>
            <person name="Gharbi K."/>
            <person name="Hall N."/>
            <person name="Watson M."/>
            <person name="Adriaenssens E.M."/>
            <person name="Foster-Nyarko E."/>
            <person name="Jarju S."/>
            <person name="Secka A."/>
            <person name="Antonio M."/>
            <person name="Oren A."/>
            <person name="Chaudhuri R.R."/>
            <person name="La Ragione R."/>
            <person name="Hildebrand F."/>
            <person name="Pallen M.J."/>
        </authorList>
    </citation>
    <scope>NUCLEOTIDE SEQUENCE</scope>
    <source>
        <strain evidence="1">6276</strain>
    </source>
</reference>
<sequence>MKTELLNQEIKYEGWQLCPHWIYKNFKIQGDATVAFCGECEVKLTEMVDIEDVINNEPIYSKSMLSFISEQFNVGLVEGVFRQRLLICTIKEALERRGITPVRSGDDLFVNGKKLTVSIATKSLTSILIHTGINIDSTGAPVKACGLTNDLGITDIKEFAQEILKNYSEEIDDIIMASTKVRGV</sequence>
<comment type="caution">
    <text evidence="1">The sequence shown here is derived from an EMBL/GenBank/DDBJ whole genome shotgun (WGS) entry which is preliminary data.</text>
</comment>